<protein>
    <submittedName>
        <fullName evidence="3">PEP-CTERM protein-sorting domain-containing protein</fullName>
    </submittedName>
</protein>
<feature type="domain" description="Ice-binding protein C-terminal" evidence="2">
    <location>
        <begin position="195"/>
        <end position="220"/>
    </location>
</feature>
<feature type="signal peptide" evidence="1">
    <location>
        <begin position="1"/>
        <end position="15"/>
    </location>
</feature>
<dbReference type="InterPro" id="IPR013424">
    <property type="entry name" value="Ice-binding_C"/>
</dbReference>
<dbReference type="EMBL" id="FUYM01000004">
    <property type="protein sequence ID" value="SKB62737.1"/>
    <property type="molecule type" value="Genomic_DNA"/>
</dbReference>
<dbReference type="Pfam" id="PF07589">
    <property type="entry name" value="PEP-CTERM"/>
    <property type="match status" value="1"/>
</dbReference>
<evidence type="ECO:0000256" key="1">
    <source>
        <dbReference type="SAM" id="SignalP"/>
    </source>
</evidence>
<organism evidence="3 4">
    <name type="scientific">Rhizorhabdus histidinilytica</name>
    <dbReference type="NCBI Taxonomy" id="439228"/>
    <lineage>
        <taxon>Bacteria</taxon>
        <taxon>Pseudomonadati</taxon>
        <taxon>Pseudomonadota</taxon>
        <taxon>Alphaproteobacteria</taxon>
        <taxon>Sphingomonadales</taxon>
        <taxon>Sphingomonadaceae</taxon>
        <taxon>Rhizorhabdus</taxon>
    </lineage>
</organism>
<name>A0A1T5CTN3_9SPHN</name>
<dbReference type="STRING" id="439228.SAMN06295920_104311"/>
<evidence type="ECO:0000313" key="3">
    <source>
        <dbReference type="EMBL" id="SKB62737.1"/>
    </source>
</evidence>
<keyword evidence="4" id="KW-1185">Reference proteome</keyword>
<dbReference type="NCBIfam" id="NF035944">
    <property type="entry name" value="PEPxxWA-CTERM"/>
    <property type="match status" value="1"/>
</dbReference>
<dbReference type="RefSeq" id="WP_328805404.1">
    <property type="nucleotide sequence ID" value="NZ_JBHLWD010000011.1"/>
</dbReference>
<sequence length="229" mass="23532">MAAVAVLSSAMPLSAAVVINSANSGYNFSIDYAGFVNEAWTDQVSAFADFTFDGVSNNGLTYNFSYTMTNNSIVDSRIRSFGVDTSGTVTSLSATGAYQYTDLDGQFPVGVGRLDLCFIATGNGSCTGGPGGLSSNPDESGVGTFAVTFANVMESVTFDNFAVRFQSINPTVNGSSSGVGLGSLAGGGGGNPITAPEPGTWLMLLVGFGLVGHMLRQQQRRPIALPQAA</sequence>
<dbReference type="AlphaFoldDB" id="A0A1T5CTN3"/>
<gene>
    <name evidence="3" type="ORF">SAMN06295920_104311</name>
</gene>
<evidence type="ECO:0000313" key="4">
    <source>
        <dbReference type="Proteomes" id="UP000189818"/>
    </source>
</evidence>
<accession>A0A1T5CTN3</accession>
<reference evidence="4" key="1">
    <citation type="submission" date="2017-02" db="EMBL/GenBank/DDBJ databases">
        <authorList>
            <person name="Varghese N."/>
            <person name="Submissions S."/>
        </authorList>
    </citation>
    <scope>NUCLEOTIDE SEQUENCE [LARGE SCALE GENOMIC DNA]</scope>
    <source>
        <strain evidence="4">UM2</strain>
    </source>
</reference>
<proteinExistence type="predicted"/>
<keyword evidence="1" id="KW-0732">Signal</keyword>
<evidence type="ECO:0000259" key="2">
    <source>
        <dbReference type="Pfam" id="PF07589"/>
    </source>
</evidence>
<feature type="chain" id="PRO_5012617371" evidence="1">
    <location>
        <begin position="16"/>
        <end position="229"/>
    </location>
</feature>
<dbReference type="NCBIfam" id="NF033947">
    <property type="entry name" value="PEP-cistern"/>
    <property type="match status" value="1"/>
</dbReference>
<dbReference type="Proteomes" id="UP000189818">
    <property type="component" value="Unassembled WGS sequence"/>
</dbReference>